<feature type="domain" description="Threonine/Serine exporter ThrE" evidence="9">
    <location>
        <begin position="6"/>
        <end position="132"/>
    </location>
</feature>
<evidence type="ECO:0000313" key="11">
    <source>
        <dbReference type="Proteomes" id="UP001597519"/>
    </source>
</evidence>
<evidence type="ECO:0000256" key="7">
    <source>
        <dbReference type="ARBA" id="ARBA00034125"/>
    </source>
</evidence>
<gene>
    <name evidence="10" type="ORF">ACFSX4_07050</name>
</gene>
<keyword evidence="6 8" id="KW-0472">Membrane</keyword>
<evidence type="ECO:0000313" key="10">
    <source>
        <dbReference type="EMBL" id="MFD2830226.1"/>
    </source>
</evidence>
<feature type="transmembrane region" description="Helical" evidence="8">
    <location>
        <begin position="52"/>
        <end position="69"/>
    </location>
</feature>
<sequence>MTYIFQFILSFFASFSFGILFNAPRRVLLHCGLAGAVGWVIYFTLSQFEVDSVLATFFGAVGLTVVSIYNARILRVPILTFITCGIIPLVPGGRAYESMRHIVLSDYMRAFEFGFEAALIAMAIAFGIIFAEMSHSVLQTAKNKILKRKRL</sequence>
<dbReference type="Proteomes" id="UP001597519">
    <property type="component" value="Unassembled WGS sequence"/>
</dbReference>
<organism evidence="10 11">
    <name type="scientific">Corticicoccus populi</name>
    <dbReference type="NCBI Taxonomy" id="1812821"/>
    <lineage>
        <taxon>Bacteria</taxon>
        <taxon>Bacillati</taxon>
        <taxon>Bacillota</taxon>
        <taxon>Bacilli</taxon>
        <taxon>Bacillales</taxon>
        <taxon>Staphylococcaceae</taxon>
        <taxon>Corticicoccus</taxon>
    </lineage>
</organism>
<comment type="similarity">
    <text evidence="7">Belongs to the ThrE exporter (TC 2.A.79) family.</text>
</comment>
<name>A0ABW5WTV4_9STAP</name>
<evidence type="ECO:0000256" key="1">
    <source>
        <dbReference type="ARBA" id="ARBA00004651"/>
    </source>
</evidence>
<dbReference type="EMBL" id="JBHUOQ010000001">
    <property type="protein sequence ID" value="MFD2830226.1"/>
    <property type="molecule type" value="Genomic_DNA"/>
</dbReference>
<evidence type="ECO:0000256" key="4">
    <source>
        <dbReference type="ARBA" id="ARBA00022692"/>
    </source>
</evidence>
<dbReference type="InterPro" id="IPR024528">
    <property type="entry name" value="ThrE_2"/>
</dbReference>
<keyword evidence="3" id="KW-0997">Cell inner membrane</keyword>
<protein>
    <submittedName>
        <fullName evidence="10">Threonine/serine exporter family protein</fullName>
    </submittedName>
</protein>
<evidence type="ECO:0000256" key="8">
    <source>
        <dbReference type="SAM" id="Phobius"/>
    </source>
</evidence>
<dbReference type="PANTHER" id="PTHR34390">
    <property type="entry name" value="UPF0442 PROTEIN YJJB-RELATED"/>
    <property type="match status" value="1"/>
</dbReference>
<reference evidence="11" key="1">
    <citation type="journal article" date="2019" name="Int. J. Syst. Evol. Microbiol.">
        <title>The Global Catalogue of Microorganisms (GCM) 10K type strain sequencing project: providing services to taxonomists for standard genome sequencing and annotation.</title>
        <authorList>
            <consortium name="The Broad Institute Genomics Platform"/>
            <consortium name="The Broad Institute Genome Sequencing Center for Infectious Disease"/>
            <person name="Wu L."/>
            <person name="Ma J."/>
        </authorList>
    </citation>
    <scope>NUCLEOTIDE SEQUENCE [LARGE SCALE GENOMIC DNA]</scope>
    <source>
        <strain evidence="11">KCTC 33575</strain>
    </source>
</reference>
<evidence type="ECO:0000259" key="9">
    <source>
        <dbReference type="Pfam" id="PF12821"/>
    </source>
</evidence>
<dbReference type="RefSeq" id="WP_377772950.1">
    <property type="nucleotide sequence ID" value="NZ_JBHUOQ010000001.1"/>
</dbReference>
<accession>A0ABW5WTV4</accession>
<keyword evidence="2" id="KW-1003">Cell membrane</keyword>
<dbReference type="Pfam" id="PF12821">
    <property type="entry name" value="ThrE_2"/>
    <property type="match status" value="1"/>
</dbReference>
<keyword evidence="4 8" id="KW-0812">Transmembrane</keyword>
<keyword evidence="5 8" id="KW-1133">Transmembrane helix</keyword>
<evidence type="ECO:0000256" key="2">
    <source>
        <dbReference type="ARBA" id="ARBA00022475"/>
    </source>
</evidence>
<feature type="transmembrane region" description="Helical" evidence="8">
    <location>
        <begin position="113"/>
        <end position="138"/>
    </location>
</feature>
<feature type="transmembrane region" description="Helical" evidence="8">
    <location>
        <begin position="27"/>
        <end position="46"/>
    </location>
</feature>
<dbReference type="PANTHER" id="PTHR34390:SF1">
    <property type="entry name" value="SUCCINATE TRANSPORTER SUBUNIT YJJB-RELATED"/>
    <property type="match status" value="1"/>
</dbReference>
<proteinExistence type="inferred from homology"/>
<evidence type="ECO:0000256" key="6">
    <source>
        <dbReference type="ARBA" id="ARBA00023136"/>
    </source>
</evidence>
<feature type="transmembrane region" description="Helical" evidence="8">
    <location>
        <begin position="6"/>
        <end position="22"/>
    </location>
</feature>
<evidence type="ECO:0000256" key="3">
    <source>
        <dbReference type="ARBA" id="ARBA00022519"/>
    </source>
</evidence>
<keyword evidence="11" id="KW-1185">Reference proteome</keyword>
<dbReference type="InterPro" id="IPR050539">
    <property type="entry name" value="ThrE_Dicarb/AminoAcid_Exp"/>
</dbReference>
<evidence type="ECO:0000256" key="5">
    <source>
        <dbReference type="ARBA" id="ARBA00022989"/>
    </source>
</evidence>
<comment type="caution">
    <text evidence="10">The sequence shown here is derived from an EMBL/GenBank/DDBJ whole genome shotgun (WGS) entry which is preliminary data.</text>
</comment>
<feature type="transmembrane region" description="Helical" evidence="8">
    <location>
        <begin position="76"/>
        <end position="93"/>
    </location>
</feature>
<comment type="subcellular location">
    <subcellularLocation>
        <location evidence="1">Cell membrane</location>
        <topology evidence="1">Multi-pass membrane protein</topology>
    </subcellularLocation>
</comment>